<protein>
    <recommendedName>
        <fullName evidence="3">DUF1320 domain-containing protein</fullName>
    </recommendedName>
</protein>
<evidence type="ECO:0000313" key="2">
    <source>
        <dbReference type="Proteomes" id="UP000489961"/>
    </source>
</evidence>
<evidence type="ECO:0000313" key="1">
    <source>
        <dbReference type="EMBL" id="CAB1222453.1"/>
    </source>
</evidence>
<dbReference type="AlphaFoldDB" id="A0A811GFU4"/>
<name>A0A811GFU4_9GAMM</name>
<dbReference type="InterPro" id="IPR009752">
    <property type="entry name" value="Phage_Mu_GpJ"/>
</dbReference>
<gene>
    <name evidence="1" type="ORF">SFB21_3122</name>
</gene>
<organism evidence="1 2">
    <name type="scientific">Acinetobacter bouvetii</name>
    <dbReference type="NCBI Taxonomy" id="202951"/>
    <lineage>
        <taxon>Bacteria</taxon>
        <taxon>Pseudomonadati</taxon>
        <taxon>Pseudomonadota</taxon>
        <taxon>Gammaproteobacteria</taxon>
        <taxon>Moraxellales</taxon>
        <taxon>Moraxellaceae</taxon>
        <taxon>Acinetobacter</taxon>
    </lineage>
</organism>
<evidence type="ECO:0008006" key="3">
    <source>
        <dbReference type="Google" id="ProtNLM"/>
    </source>
</evidence>
<comment type="caution">
    <text evidence="1">The sequence shown here is derived from an EMBL/GenBank/DDBJ whole genome shotgun (WGS) entry which is preliminary data.</text>
</comment>
<dbReference type="Proteomes" id="UP000489961">
    <property type="component" value="Unassembled WGS sequence"/>
</dbReference>
<dbReference type="RefSeq" id="WP_174560854.1">
    <property type="nucleotide sequence ID" value="NZ_CADDTS010000049.1"/>
</dbReference>
<accession>A0A811GFU4</accession>
<sequence length="142" mass="15497">MFATLEAMTEKFGVRELIGLTDNEKPYQDVINMDKLNAAMDEANSEIEGYIAARYSLPLQTVPPFLKSLACHMARYHACTGAMSDNDPIKTRYENAVKSLKEISKGTLALGGSPVGESTPVKTSNNSVVINIGRHDFGGRGW</sequence>
<dbReference type="EMBL" id="CADDTS010000049">
    <property type="protein sequence ID" value="CAB1222453.1"/>
    <property type="molecule type" value="Genomic_DNA"/>
</dbReference>
<proteinExistence type="predicted"/>
<reference evidence="1 2" key="1">
    <citation type="submission" date="2020-02" db="EMBL/GenBank/DDBJ databases">
        <authorList>
            <person name="Chaudhuri R."/>
        </authorList>
    </citation>
    <scope>NUCLEOTIDE SEQUENCE [LARGE SCALE GENOMIC DNA]</scope>
    <source>
        <strain evidence="1">SFB21</strain>
    </source>
</reference>
<dbReference type="Pfam" id="PF07030">
    <property type="entry name" value="Phage_Mu_Gp36"/>
    <property type="match status" value="1"/>
</dbReference>